<protein>
    <submittedName>
        <fullName evidence="2">Uncharacterized protein</fullName>
    </submittedName>
</protein>
<feature type="transmembrane region" description="Helical" evidence="1">
    <location>
        <begin position="67"/>
        <end position="93"/>
    </location>
</feature>
<reference evidence="2" key="1">
    <citation type="submission" date="2021-03" db="EMBL/GenBank/DDBJ databases">
        <authorList>
            <person name="Bekaert M."/>
        </authorList>
    </citation>
    <scope>NUCLEOTIDE SEQUENCE</scope>
</reference>
<evidence type="ECO:0000313" key="3">
    <source>
        <dbReference type="Proteomes" id="UP000683360"/>
    </source>
</evidence>
<sequence length="156" mass="17897">MVKEIWVNETGQTYYFVFPSSLNADRLCIHAFLEGRSYKRCLDVNSTYIISTDKSGYVSETNSNNGAVYGTSAVLVLSVFVNIFGSIFIFTFIKRRRTRSTNEANSNRFDNNAYVPNEYEMSSCRREACDNQLEVYDELSENCCNNGKETYENLNI</sequence>
<evidence type="ECO:0000313" key="2">
    <source>
        <dbReference type="EMBL" id="CAG2253162.1"/>
    </source>
</evidence>
<dbReference type="Proteomes" id="UP000683360">
    <property type="component" value="Unassembled WGS sequence"/>
</dbReference>
<keyword evidence="1" id="KW-1133">Transmembrane helix</keyword>
<name>A0A8S3V674_MYTED</name>
<comment type="caution">
    <text evidence="2">The sequence shown here is derived from an EMBL/GenBank/DDBJ whole genome shotgun (WGS) entry which is preliminary data.</text>
</comment>
<keyword evidence="1" id="KW-0812">Transmembrane</keyword>
<evidence type="ECO:0000256" key="1">
    <source>
        <dbReference type="SAM" id="Phobius"/>
    </source>
</evidence>
<keyword evidence="3" id="KW-1185">Reference proteome</keyword>
<organism evidence="2 3">
    <name type="scientific">Mytilus edulis</name>
    <name type="common">Blue mussel</name>
    <dbReference type="NCBI Taxonomy" id="6550"/>
    <lineage>
        <taxon>Eukaryota</taxon>
        <taxon>Metazoa</taxon>
        <taxon>Spiralia</taxon>
        <taxon>Lophotrochozoa</taxon>
        <taxon>Mollusca</taxon>
        <taxon>Bivalvia</taxon>
        <taxon>Autobranchia</taxon>
        <taxon>Pteriomorphia</taxon>
        <taxon>Mytilida</taxon>
        <taxon>Mytiloidea</taxon>
        <taxon>Mytilidae</taxon>
        <taxon>Mytilinae</taxon>
        <taxon>Mytilus</taxon>
    </lineage>
</organism>
<gene>
    <name evidence="2" type="ORF">MEDL_64723</name>
</gene>
<dbReference type="EMBL" id="CAJPWZ010003142">
    <property type="protein sequence ID" value="CAG2253162.1"/>
    <property type="molecule type" value="Genomic_DNA"/>
</dbReference>
<keyword evidence="1" id="KW-0472">Membrane</keyword>
<accession>A0A8S3V674</accession>
<proteinExistence type="predicted"/>
<dbReference type="AlphaFoldDB" id="A0A8S3V674"/>